<dbReference type="Proteomes" id="UP001360953">
    <property type="component" value="Unassembled WGS sequence"/>
</dbReference>
<dbReference type="GeneID" id="92035589"/>
<proteinExistence type="predicted"/>
<evidence type="ECO:0000259" key="3">
    <source>
        <dbReference type="Pfam" id="PF00350"/>
    </source>
</evidence>
<name>A0ABR1M909_9PEZI</name>
<feature type="compositionally biased region" description="Basic and acidic residues" evidence="2">
    <location>
        <begin position="26"/>
        <end position="43"/>
    </location>
</feature>
<dbReference type="PANTHER" id="PTHR36681">
    <property type="entry name" value="NUCLEAR GTPASE, GERMINAL CENTER-ASSOCIATED, TANDEM DUPLICATE 3"/>
    <property type="match status" value="1"/>
</dbReference>
<comment type="caution">
    <text evidence="5">The sequence shown here is derived from an EMBL/GenBank/DDBJ whole genome shotgun (WGS) entry which is preliminary data.</text>
</comment>
<gene>
    <name evidence="5" type="ORF">J3D65DRAFT_663614</name>
</gene>
<feature type="compositionally biased region" description="Basic and acidic residues" evidence="2">
    <location>
        <begin position="207"/>
        <end position="219"/>
    </location>
</feature>
<dbReference type="Gene3D" id="3.40.50.300">
    <property type="entry name" value="P-loop containing nucleotide triphosphate hydrolases"/>
    <property type="match status" value="1"/>
</dbReference>
<dbReference type="InterPro" id="IPR027417">
    <property type="entry name" value="P-loop_NTPase"/>
</dbReference>
<dbReference type="InterPro" id="IPR045063">
    <property type="entry name" value="Dynamin_N"/>
</dbReference>
<feature type="domain" description="Dynamin N-terminal" evidence="3">
    <location>
        <begin position="282"/>
        <end position="525"/>
    </location>
</feature>
<dbReference type="Pfam" id="PF00350">
    <property type="entry name" value="Dynamin_N"/>
    <property type="match status" value="1"/>
</dbReference>
<evidence type="ECO:0000256" key="1">
    <source>
        <dbReference type="SAM" id="Coils"/>
    </source>
</evidence>
<dbReference type="SUPFAM" id="SSF52540">
    <property type="entry name" value="P-loop containing nucleoside triphosphate hydrolases"/>
    <property type="match status" value="1"/>
</dbReference>
<sequence length="1023" mass="114467">MADAGESDGGALPPGDTVPSAFVPKRLTDGCEPHGRDPTERTPKLASGEATSLHENDNSSPQQCTSTAPVLSAEDWRRAPLRMGTAYPNGIPAEVSLQAQASTAMTPTFTSTATHPPGAQLAAFEGCSPAQPSERPVIKTEPDLLHFQQSGASRSPGTIPASSAYAYTPGFGSTANGSQTPMPTQGKKRIGNHSDYFDDDDDDDTELVARHDPKTERQPRTQVHHPSFRLAEEHHNKIYQRFLDIFGEEKEDGDSDIDYLRKTAISNSGIDYPSDIVVGLKGASGVGKSSLLNSILGLDDAIETGDGSKACTAVVQELRYRDSGDEMAFQAEIDFIPETSREDAIAGYLDDFFDHQRNEIDPNDPDYHDLLKPYSTCIEALGSMFCDHEHFDNQDSIEEYLKSFSDASIASLKREMVSWLNATMTSLNKPTGKMVKEDLRSGLWSRSVFCDSPILKQGIILVDLPGTGDTNRTRMAATNEYMKKVDCTAVVSSIERSETNETLHADVLAAYKRTRQGSAVLVLTKSDEYKLDPYSNRNPSGVSSARDVREITRMRLEVRDIKERLARLKRQATKARQDDDYDAERRINYEREHLELEEVNQKSRFFDYCVCARNAGIAQGFTKNYRKMTNGRTPLAVFCVSNSLYNQHICGIERGQDVKMKVETTGIPALKAHLYSLPAAKKFKALEHQCGTRLDNFLNMVEMVCNVTKLKRKEDMEQIILSPNKMLFEDITGAFAQFKELAITPVLEKIKNNRNKWISMAKPSLEEWAKWKSVTFRATCRRQGKCANKTLNKVDWNTVLLKPVVRDLEKDMEQFDNTGEILVPILRTFFDNTIDSIYQRLEKEAVTSRDALEPFFRILKNAKDQFLRISTDASENLARDLANIKTKMLLASDTEQSYFMGNLKDTYRECTGMTGKNMHPARVRAFQERVNDVKQGPYMAINNGARDATRDLLKVRANALTDEAIKSFSDISRMFAMNFSTDGGNTPRAREIRSRLRSEVDSARAVADGSLAMCLDQCRQWGN</sequence>
<evidence type="ECO:0000256" key="2">
    <source>
        <dbReference type="SAM" id="MobiDB-lite"/>
    </source>
</evidence>
<feature type="compositionally biased region" description="Polar residues" evidence="2">
    <location>
        <begin position="58"/>
        <end position="69"/>
    </location>
</feature>
<feature type="coiled-coil region" evidence="1">
    <location>
        <begin position="551"/>
        <end position="578"/>
    </location>
</feature>
<dbReference type="EMBL" id="JBBPEH010000001">
    <property type="protein sequence ID" value="KAK7544362.1"/>
    <property type="molecule type" value="Genomic_DNA"/>
</dbReference>
<feature type="region of interest" description="Disordered" evidence="2">
    <location>
        <begin position="1"/>
        <end position="71"/>
    </location>
</feature>
<protein>
    <submittedName>
        <fullName evidence="5">Uncharacterized protein</fullName>
    </submittedName>
</protein>
<accession>A0ABR1M909</accession>
<feature type="region of interest" description="Disordered" evidence="2">
    <location>
        <begin position="170"/>
        <end position="224"/>
    </location>
</feature>
<feature type="compositionally biased region" description="Polar residues" evidence="2">
    <location>
        <begin position="171"/>
        <end position="183"/>
    </location>
</feature>
<evidence type="ECO:0000313" key="5">
    <source>
        <dbReference type="EMBL" id="KAK7544362.1"/>
    </source>
</evidence>
<reference evidence="5 6" key="1">
    <citation type="submission" date="2024-04" db="EMBL/GenBank/DDBJ databases">
        <title>Phyllosticta paracitricarpa is synonymous to the EU quarantine fungus P. citricarpa based on phylogenomic analyses.</title>
        <authorList>
            <consortium name="Lawrence Berkeley National Laboratory"/>
            <person name="Van ingen-buijs V.A."/>
            <person name="Van westerhoven A.C."/>
            <person name="Haridas S."/>
            <person name="Skiadas P."/>
            <person name="Martin F."/>
            <person name="Groenewald J.Z."/>
            <person name="Crous P.W."/>
            <person name="Seidl M.F."/>
        </authorList>
    </citation>
    <scope>NUCLEOTIDE SEQUENCE [LARGE SCALE GENOMIC DNA]</scope>
    <source>
        <strain evidence="5 6">CPC 17464</strain>
    </source>
</reference>
<dbReference type="RefSeq" id="XP_066659597.1">
    <property type="nucleotide sequence ID" value="XM_066802683.1"/>
</dbReference>
<evidence type="ECO:0000259" key="4">
    <source>
        <dbReference type="Pfam" id="PF24564"/>
    </source>
</evidence>
<dbReference type="Pfam" id="PF24564">
    <property type="entry name" value="DUF7605"/>
    <property type="match status" value="1"/>
</dbReference>
<keyword evidence="1" id="KW-0175">Coiled coil</keyword>
<dbReference type="InterPro" id="IPR056024">
    <property type="entry name" value="DUF7605"/>
</dbReference>
<evidence type="ECO:0000313" key="6">
    <source>
        <dbReference type="Proteomes" id="UP001360953"/>
    </source>
</evidence>
<organism evidence="5 6">
    <name type="scientific">Phyllosticta citribraziliensis</name>
    <dbReference type="NCBI Taxonomy" id="989973"/>
    <lineage>
        <taxon>Eukaryota</taxon>
        <taxon>Fungi</taxon>
        <taxon>Dikarya</taxon>
        <taxon>Ascomycota</taxon>
        <taxon>Pezizomycotina</taxon>
        <taxon>Dothideomycetes</taxon>
        <taxon>Dothideomycetes incertae sedis</taxon>
        <taxon>Botryosphaeriales</taxon>
        <taxon>Phyllostictaceae</taxon>
        <taxon>Phyllosticta</taxon>
    </lineage>
</organism>
<dbReference type="PANTHER" id="PTHR36681:SF3">
    <property type="entry name" value="NUCLEAR GTPASE, GERMINAL CENTER-ASSOCIATED, TANDEM DUPLICATE 3"/>
    <property type="match status" value="1"/>
</dbReference>
<feature type="domain" description="DUF7605" evidence="4">
    <location>
        <begin position="753"/>
        <end position="932"/>
    </location>
</feature>
<feature type="compositionally biased region" description="Acidic residues" evidence="2">
    <location>
        <begin position="197"/>
        <end position="206"/>
    </location>
</feature>
<keyword evidence="6" id="KW-1185">Reference proteome</keyword>